<keyword evidence="2" id="KW-0479">Metal-binding</keyword>
<evidence type="ECO:0000256" key="8">
    <source>
        <dbReference type="SAM" id="MobiDB-lite"/>
    </source>
</evidence>
<feature type="domain" description="C2H2-type" evidence="9">
    <location>
        <begin position="265"/>
        <end position="292"/>
    </location>
</feature>
<keyword evidence="6" id="KW-0539">Nucleus</keyword>
<dbReference type="GO" id="GO:0010468">
    <property type="term" value="P:regulation of gene expression"/>
    <property type="evidence" value="ECO:0007669"/>
    <property type="project" value="TreeGrafter"/>
</dbReference>
<gene>
    <name evidence="10" type="ORF">PV06_09652</name>
</gene>
<dbReference type="AlphaFoldDB" id="A0A0D2BMN4"/>
<evidence type="ECO:0000259" key="9">
    <source>
        <dbReference type="PROSITE" id="PS50157"/>
    </source>
</evidence>
<evidence type="ECO:0000256" key="7">
    <source>
        <dbReference type="PROSITE-ProRule" id="PRU00042"/>
    </source>
</evidence>
<dbReference type="SUPFAM" id="SSF57667">
    <property type="entry name" value="beta-beta-alpha zinc fingers"/>
    <property type="match status" value="1"/>
</dbReference>
<feature type="compositionally biased region" description="Low complexity" evidence="8">
    <location>
        <begin position="15"/>
        <end position="28"/>
    </location>
</feature>
<dbReference type="EMBL" id="KN847341">
    <property type="protein sequence ID" value="KIW38702.1"/>
    <property type="molecule type" value="Genomic_DNA"/>
</dbReference>
<dbReference type="SMART" id="SM00355">
    <property type="entry name" value="ZnF_C2H2"/>
    <property type="match status" value="2"/>
</dbReference>
<dbReference type="InterPro" id="IPR013087">
    <property type="entry name" value="Znf_C2H2_type"/>
</dbReference>
<dbReference type="Gene3D" id="3.30.160.60">
    <property type="entry name" value="Classic Zinc Finger"/>
    <property type="match status" value="2"/>
</dbReference>
<dbReference type="PANTHER" id="PTHR16515">
    <property type="entry name" value="PR DOMAIN ZINC FINGER PROTEIN"/>
    <property type="match status" value="1"/>
</dbReference>
<dbReference type="VEuPathDB" id="FungiDB:PV06_09652"/>
<evidence type="ECO:0000313" key="10">
    <source>
        <dbReference type="EMBL" id="KIW38702.1"/>
    </source>
</evidence>
<organism evidence="10 11">
    <name type="scientific">Exophiala oligosperma</name>
    <dbReference type="NCBI Taxonomy" id="215243"/>
    <lineage>
        <taxon>Eukaryota</taxon>
        <taxon>Fungi</taxon>
        <taxon>Dikarya</taxon>
        <taxon>Ascomycota</taxon>
        <taxon>Pezizomycotina</taxon>
        <taxon>Eurotiomycetes</taxon>
        <taxon>Chaetothyriomycetidae</taxon>
        <taxon>Chaetothyriales</taxon>
        <taxon>Herpotrichiellaceae</taxon>
        <taxon>Exophiala</taxon>
    </lineage>
</organism>
<name>A0A0D2BMN4_9EURO</name>
<dbReference type="GO" id="GO:0005634">
    <property type="term" value="C:nucleus"/>
    <property type="evidence" value="ECO:0007669"/>
    <property type="project" value="UniProtKB-SubCell"/>
</dbReference>
<evidence type="ECO:0000256" key="2">
    <source>
        <dbReference type="ARBA" id="ARBA00022723"/>
    </source>
</evidence>
<dbReference type="PANTHER" id="PTHR16515:SF49">
    <property type="entry name" value="GASTRULA ZINC FINGER PROTEIN XLCGF49.1-LIKE-RELATED"/>
    <property type="match status" value="1"/>
</dbReference>
<feature type="region of interest" description="Disordered" evidence="8">
    <location>
        <begin position="54"/>
        <end position="150"/>
    </location>
</feature>
<accession>A0A0D2BMN4</accession>
<dbReference type="PROSITE" id="PS50157">
    <property type="entry name" value="ZINC_FINGER_C2H2_2"/>
    <property type="match status" value="2"/>
</dbReference>
<evidence type="ECO:0000256" key="5">
    <source>
        <dbReference type="ARBA" id="ARBA00022833"/>
    </source>
</evidence>
<dbReference type="PROSITE" id="PS00028">
    <property type="entry name" value="ZINC_FINGER_C2H2_1"/>
    <property type="match status" value="2"/>
</dbReference>
<dbReference type="InterPro" id="IPR036236">
    <property type="entry name" value="Znf_C2H2_sf"/>
</dbReference>
<dbReference type="GO" id="GO:0008270">
    <property type="term" value="F:zinc ion binding"/>
    <property type="evidence" value="ECO:0007669"/>
    <property type="project" value="UniProtKB-KW"/>
</dbReference>
<evidence type="ECO:0000256" key="1">
    <source>
        <dbReference type="ARBA" id="ARBA00004123"/>
    </source>
</evidence>
<evidence type="ECO:0000313" key="11">
    <source>
        <dbReference type="Proteomes" id="UP000053342"/>
    </source>
</evidence>
<proteinExistence type="predicted"/>
<dbReference type="InterPro" id="IPR050331">
    <property type="entry name" value="Zinc_finger"/>
</dbReference>
<keyword evidence="5" id="KW-0862">Zinc</keyword>
<evidence type="ECO:0000256" key="3">
    <source>
        <dbReference type="ARBA" id="ARBA00022737"/>
    </source>
</evidence>
<dbReference type="STRING" id="215243.A0A0D2BMN4"/>
<keyword evidence="4 7" id="KW-0863">Zinc-finger</keyword>
<dbReference type="Pfam" id="PF00096">
    <property type="entry name" value="zf-C2H2"/>
    <property type="match status" value="2"/>
</dbReference>
<dbReference type="HOGENOM" id="CLU_053582_1_0_1"/>
<dbReference type="GeneID" id="27361726"/>
<reference evidence="10 11" key="1">
    <citation type="submission" date="2015-01" db="EMBL/GenBank/DDBJ databases">
        <title>The Genome Sequence of Exophiala oligosperma CBS72588.</title>
        <authorList>
            <consortium name="The Broad Institute Genomics Platform"/>
            <person name="Cuomo C."/>
            <person name="de Hoog S."/>
            <person name="Gorbushina A."/>
            <person name="Stielow B."/>
            <person name="Teixiera M."/>
            <person name="Abouelleil A."/>
            <person name="Chapman S.B."/>
            <person name="Priest M."/>
            <person name="Young S.K."/>
            <person name="Wortman J."/>
            <person name="Nusbaum C."/>
            <person name="Birren B."/>
        </authorList>
    </citation>
    <scope>NUCLEOTIDE SEQUENCE [LARGE SCALE GENOMIC DNA]</scope>
    <source>
        <strain evidence="10 11">CBS 72588</strain>
    </source>
</reference>
<evidence type="ECO:0000256" key="6">
    <source>
        <dbReference type="ARBA" id="ARBA00023242"/>
    </source>
</evidence>
<sequence length="325" mass="35595">MALVLPPSHHPSRNLHSPLPSPASLLAHTAMGEARKDGPVLPSIASLIEAVSAGNEKGKDKLPSPIFDHPPRRVSSSSQGYNTSPERQAISESPRRPPLPTPELPPASSFDFSRPSPMSYSPKDAPGRNHHYSSGPASTNPELYTQRPPHYPPMAVDTHPPPYPPIAEGNQWTSSTRPPPHDPMHLDGHARAPAPTAFRDPATEAALYNNHPQQMPLPTNFPPPVPVPGPSLPPLDAQMGPVWRHHHYYPPGNPPPFPPQPQERYICPTCSKPFSRPSSLKIHTHSHTGEKPYTCTYAGCGKSFSVRSNMKRHEKGHRTPEHTPF</sequence>
<dbReference type="RefSeq" id="XP_016258918.1">
    <property type="nucleotide sequence ID" value="XM_016411111.1"/>
</dbReference>
<feature type="domain" description="C2H2-type" evidence="9">
    <location>
        <begin position="293"/>
        <end position="322"/>
    </location>
</feature>
<protein>
    <recommendedName>
        <fullName evidence="9">C2H2-type domain-containing protein</fullName>
    </recommendedName>
</protein>
<feature type="region of interest" description="Disordered" evidence="8">
    <location>
        <begin position="1"/>
        <end position="31"/>
    </location>
</feature>
<evidence type="ECO:0000256" key="4">
    <source>
        <dbReference type="ARBA" id="ARBA00022771"/>
    </source>
</evidence>
<comment type="subcellular location">
    <subcellularLocation>
        <location evidence="1">Nucleus</location>
    </subcellularLocation>
</comment>
<dbReference type="Proteomes" id="UP000053342">
    <property type="component" value="Unassembled WGS sequence"/>
</dbReference>
<feature type="compositionally biased region" description="Pro residues" evidence="8">
    <location>
        <begin position="96"/>
        <end position="105"/>
    </location>
</feature>
<feature type="compositionally biased region" description="Polar residues" evidence="8">
    <location>
        <begin position="74"/>
        <end position="86"/>
    </location>
</feature>
<dbReference type="FunFam" id="3.30.160.60:FF:001102">
    <property type="entry name" value="Transcription factor IIIA"/>
    <property type="match status" value="1"/>
</dbReference>
<keyword evidence="11" id="KW-1185">Reference proteome</keyword>
<dbReference type="OrthoDB" id="6077919at2759"/>
<keyword evidence="3" id="KW-0677">Repeat</keyword>